<feature type="transmembrane region" description="Helical" evidence="5">
    <location>
        <begin position="174"/>
        <end position="194"/>
    </location>
</feature>
<feature type="transmembrane region" description="Helical" evidence="5">
    <location>
        <begin position="214"/>
        <end position="234"/>
    </location>
</feature>
<dbReference type="InParanoid" id="D9PZM0"/>
<evidence type="ECO:0000256" key="3">
    <source>
        <dbReference type="ARBA" id="ARBA00022989"/>
    </source>
</evidence>
<sequence>MADRGIIEEDRKLSRSLGLWHYVAINIGAIIGSGWLLAPLGASAFNGPLSVASWVVAAALVAFMAIAYAYLASAAPRTGAVVRYPQMAHGDLVGFSTGALYLLSISSLLPAEAVATVYYASYYVPGLVKSATVLGQQLTVLTPKGLLLALAIVIVIFVINYFGVSLVGNVSLALMVWKIAVPLTVIAALLALAFNPHNFALAVSTQASGEGLSSAAAIFAAIPVTGIAYALLGFRQAVEYSGEGRKASSDVPKAVILSVALTAIIFILLQVAFIGGLRWSSIEVNETVRLSNGTVVRRLEPVTPGNWSALAVSNIAAAPLASELAIVGLGVLSIVMIIDAWVSPLGNAVVQMGNLGRIVYGMAANGHLPRRLSGLNRYAVPGLGLIVALALGLIFLLPFPSWYAIGSYAVLTTLLTYVTGGTALGAFTARSRSVKLLMAGALGAVGASLIAYWAGMIPMIPVFITFISALAAFMIIRAFSSRTSMLAVALPYAAAVAFSDYILAVKVFYPLSSGISVPEQAVVRYLALAMLLSVLSTAAALAAGYLIDRGLRPSIRGGAWYVGLVTSIMLVDILGPYGLSSVYGGDPPIPFPFDLVAVAAVTLVAYFVSVLTAPKES</sequence>
<protein>
    <submittedName>
        <fullName evidence="6">Amino acid permease</fullName>
    </submittedName>
</protein>
<dbReference type="PANTHER" id="PTHR47547">
    <property type="match status" value="1"/>
</dbReference>
<evidence type="ECO:0000256" key="1">
    <source>
        <dbReference type="ARBA" id="ARBA00004141"/>
    </source>
</evidence>
<keyword evidence="4 5" id="KW-0472">Membrane</keyword>
<dbReference type="OrthoDB" id="43026at2157"/>
<evidence type="ECO:0000256" key="5">
    <source>
        <dbReference type="SAM" id="Phobius"/>
    </source>
</evidence>
<dbReference type="GO" id="GO:0016020">
    <property type="term" value="C:membrane"/>
    <property type="evidence" value="ECO:0007669"/>
    <property type="project" value="UniProtKB-SubCell"/>
</dbReference>
<feature type="transmembrane region" description="Helical" evidence="5">
    <location>
        <begin position="140"/>
        <end position="162"/>
    </location>
</feature>
<dbReference type="InterPro" id="IPR052962">
    <property type="entry name" value="AA_Transporter_AGT"/>
</dbReference>
<organism evidence="6 7">
    <name type="scientific">Acidilobus saccharovorans (strain DSM 16705 / JCM 18335 / VKM B-2471 / 345-15)</name>
    <dbReference type="NCBI Taxonomy" id="666510"/>
    <lineage>
        <taxon>Archaea</taxon>
        <taxon>Thermoproteota</taxon>
        <taxon>Thermoprotei</taxon>
        <taxon>Acidilobales</taxon>
        <taxon>Acidilobaceae</taxon>
        <taxon>Acidilobus</taxon>
    </lineage>
</organism>
<feature type="transmembrane region" description="Helical" evidence="5">
    <location>
        <begin position="20"/>
        <end position="45"/>
    </location>
</feature>
<dbReference type="AlphaFoldDB" id="D9PZM0"/>
<dbReference type="EMBL" id="CP001742">
    <property type="protein sequence ID" value="ADL18508.1"/>
    <property type="molecule type" value="Genomic_DNA"/>
</dbReference>
<dbReference type="Gene3D" id="1.20.1740.10">
    <property type="entry name" value="Amino acid/polyamine transporter I"/>
    <property type="match status" value="1"/>
</dbReference>
<feature type="transmembrane region" description="Helical" evidence="5">
    <location>
        <begin position="525"/>
        <end position="547"/>
    </location>
</feature>
<keyword evidence="2 5" id="KW-0812">Transmembrane</keyword>
<dbReference type="InterPro" id="IPR002293">
    <property type="entry name" value="AA/rel_permease1"/>
</dbReference>
<reference evidence="6 7" key="1">
    <citation type="journal article" date="2010" name="Appl. Environ. Microbiol.">
        <title>The genome sequence of the crenarchaeon Acidilobus saccharovorans supports a new order, Acidilobales, and suggests an important ecological role in terrestrial acidic hot springs.</title>
        <authorList>
            <person name="Mardanov A.V."/>
            <person name="Svetlitchnyi V.A."/>
            <person name="Beletsky A.V."/>
            <person name="Prokofeva M.I."/>
            <person name="Bonch-Osmolovskaya E.A."/>
            <person name="Ravin N.V."/>
            <person name="Skryabin K.G."/>
        </authorList>
    </citation>
    <scope>NUCLEOTIDE SEQUENCE [LARGE SCALE GENOMIC DNA]</scope>
    <source>
        <strain evidence="7">DSM 16705 / JCM 18335 / VKM B-2471 / 345-15</strain>
    </source>
</reference>
<proteinExistence type="predicted"/>
<accession>D9PZM0</accession>
<evidence type="ECO:0000313" key="6">
    <source>
        <dbReference type="EMBL" id="ADL18508.1"/>
    </source>
</evidence>
<feature type="transmembrane region" description="Helical" evidence="5">
    <location>
        <begin position="324"/>
        <end position="342"/>
    </location>
</feature>
<dbReference type="eggNOG" id="arCOG00009">
    <property type="taxonomic scope" value="Archaea"/>
</dbReference>
<feature type="transmembrane region" description="Helical" evidence="5">
    <location>
        <begin position="255"/>
        <end position="277"/>
    </location>
</feature>
<feature type="transmembrane region" description="Helical" evidence="5">
    <location>
        <begin position="405"/>
        <end position="429"/>
    </location>
</feature>
<dbReference type="GeneID" id="9498312"/>
<feature type="transmembrane region" description="Helical" evidence="5">
    <location>
        <begin position="591"/>
        <end position="613"/>
    </location>
</feature>
<dbReference type="HOGENOM" id="CLU_007946_16_0_2"/>
<comment type="subcellular location">
    <subcellularLocation>
        <location evidence="1">Membrane</location>
        <topology evidence="1">Multi-pass membrane protein</topology>
    </subcellularLocation>
</comment>
<gene>
    <name evidence="6" type="ordered locus">ASAC_0100</name>
</gene>
<evidence type="ECO:0000313" key="7">
    <source>
        <dbReference type="Proteomes" id="UP000000346"/>
    </source>
</evidence>
<keyword evidence="3 5" id="KW-1133">Transmembrane helix</keyword>
<dbReference type="Pfam" id="PF13520">
    <property type="entry name" value="AA_permease_2"/>
    <property type="match status" value="1"/>
</dbReference>
<feature type="transmembrane region" description="Helical" evidence="5">
    <location>
        <begin position="559"/>
        <end position="579"/>
    </location>
</feature>
<dbReference type="KEGG" id="asc:ASAC_0100"/>
<keyword evidence="7" id="KW-1185">Reference proteome</keyword>
<feature type="transmembrane region" description="Helical" evidence="5">
    <location>
        <begin position="460"/>
        <end position="479"/>
    </location>
</feature>
<feature type="transmembrane region" description="Helical" evidence="5">
    <location>
        <begin position="51"/>
        <end position="71"/>
    </location>
</feature>
<feature type="transmembrane region" description="Helical" evidence="5">
    <location>
        <begin position="378"/>
        <end position="399"/>
    </location>
</feature>
<evidence type="ECO:0000256" key="2">
    <source>
        <dbReference type="ARBA" id="ARBA00022692"/>
    </source>
</evidence>
<name>D9PZM0_ACIS3</name>
<feature type="transmembrane region" description="Helical" evidence="5">
    <location>
        <begin position="486"/>
        <end position="505"/>
    </location>
</feature>
<dbReference type="RefSeq" id="WP_013266020.1">
    <property type="nucleotide sequence ID" value="NC_014374.1"/>
</dbReference>
<dbReference type="Proteomes" id="UP000000346">
    <property type="component" value="Chromosome"/>
</dbReference>
<dbReference type="GO" id="GO:0022857">
    <property type="term" value="F:transmembrane transporter activity"/>
    <property type="evidence" value="ECO:0007669"/>
    <property type="project" value="InterPro"/>
</dbReference>
<dbReference type="STRING" id="666510.ASAC_0100"/>
<evidence type="ECO:0000256" key="4">
    <source>
        <dbReference type="ARBA" id="ARBA00023136"/>
    </source>
</evidence>
<feature type="transmembrane region" description="Helical" evidence="5">
    <location>
        <begin position="92"/>
        <end position="120"/>
    </location>
</feature>
<feature type="transmembrane region" description="Helical" evidence="5">
    <location>
        <begin position="436"/>
        <end position="454"/>
    </location>
</feature>
<dbReference type="PANTHER" id="PTHR47547:SF1">
    <property type="entry name" value="ASPARTATE-PROTON SYMPORTER"/>
    <property type="match status" value="1"/>
</dbReference>